<keyword evidence="4 9" id="KW-0808">Transferase</keyword>
<dbReference type="Pfam" id="PF00590">
    <property type="entry name" value="TP_methylase"/>
    <property type="match status" value="1"/>
</dbReference>
<dbReference type="eggNOG" id="COG1010">
    <property type="taxonomic scope" value="Bacteria"/>
</dbReference>
<keyword evidence="5" id="KW-0949">S-adenosyl-L-methionine</keyword>
<accession>F2J5F3</accession>
<dbReference type="InterPro" id="IPR014777">
    <property type="entry name" value="4pyrrole_Mease_sub1"/>
</dbReference>
<sequence>MDASPVILVLNPVALDTARRLEAALPGSAVHGLAGRIGAAETQFSETMAHVRHLFSAGTPIVGVCAAGILIRALAPVLADKRREPPVVAVSEDGASVVPLLGGHHGANDLARRIADGLGGHAAITTAGDTALGLALDAPPPGWTLANPDDARPVMAELLAGAPLRLEGSAPWLAAADLPFAADADIAIAVTDAPLRGSPTRLVYHPRRFVFGAGCARGCPAEELIALAEAALTEANVSPKALACVASLDLKADEAAMAALAAHFGVPLRVFGAATLEAETPRLATPSDVVFAEVGCHGVSEGAALAAVGPDGALAVPKRKSANATIALAAAPQPLDPARIGRARGRLAVVGIGPGRDDWRTPEASRLLAEAEEVVGYTLYLDLIEPLIRGKPRHDFPLGAEEERVRFALERAGEGRSVALVSSGDAGIYAMGALVYELLDRDPGNGGVSDAAKRVEVVNAPGISALQAASARIGAPLGHDFCAISLSDLLTPWEAIEKRLKAAAEGDFVIAFYNPVSKRRRTQLAAARAILLEHRPPDTPVVLGVNLGRRDETVRVTTLERLTVDEVDMLTTVLVGSSNSRAVRRGDGRPFVYTPRGYAKRIDAPKDTTGGAA</sequence>
<evidence type="ECO:0000256" key="2">
    <source>
        <dbReference type="ARBA" id="ARBA00022573"/>
    </source>
</evidence>
<dbReference type="UniPathway" id="UPA00148"/>
<dbReference type="PATRIC" id="fig|991905.3.peg.4022"/>
<evidence type="ECO:0000259" key="8">
    <source>
        <dbReference type="Pfam" id="PF11760"/>
    </source>
</evidence>
<dbReference type="OrthoDB" id="9772960at2"/>
<dbReference type="InterPro" id="IPR014776">
    <property type="entry name" value="4pyrrole_Mease_sub2"/>
</dbReference>
<comment type="pathway">
    <text evidence="1">Cofactor biosynthesis; adenosylcobalamin biosynthesis.</text>
</comment>
<dbReference type="AlphaFoldDB" id="F2J5F3"/>
<evidence type="ECO:0000256" key="5">
    <source>
        <dbReference type="ARBA" id="ARBA00022691"/>
    </source>
</evidence>
<dbReference type="GO" id="GO:0009236">
    <property type="term" value="P:cobalamin biosynthetic process"/>
    <property type="evidence" value="ECO:0007669"/>
    <property type="project" value="UniProtKB-UniPathway"/>
</dbReference>
<evidence type="ECO:0000256" key="3">
    <source>
        <dbReference type="ARBA" id="ARBA00022603"/>
    </source>
</evidence>
<dbReference type="PANTHER" id="PTHR47036">
    <property type="entry name" value="COBALT-FACTOR III C(17)-METHYLTRANSFERASE-RELATED"/>
    <property type="match status" value="1"/>
</dbReference>
<dbReference type="Pfam" id="PF01890">
    <property type="entry name" value="CbiG_C"/>
    <property type="match status" value="1"/>
</dbReference>
<feature type="domain" description="Tetrapyrrole methylase" evidence="6">
    <location>
        <begin position="347"/>
        <end position="562"/>
    </location>
</feature>
<dbReference type="InterPro" id="IPR036518">
    <property type="entry name" value="CobE/GbiG_C_sf"/>
</dbReference>
<proteinExistence type="predicted"/>
<dbReference type="Gene3D" id="3.40.50.11220">
    <property type="match status" value="1"/>
</dbReference>
<dbReference type="KEGG" id="pgv:SL003B_3903"/>
<evidence type="ECO:0000313" key="10">
    <source>
        <dbReference type="Proteomes" id="UP000008130"/>
    </source>
</evidence>
<dbReference type="InterPro" id="IPR021744">
    <property type="entry name" value="CbiG_N"/>
</dbReference>
<dbReference type="Pfam" id="PF11760">
    <property type="entry name" value="CbiG_N"/>
    <property type="match status" value="1"/>
</dbReference>
<keyword evidence="10" id="KW-1185">Reference proteome</keyword>
<organism evidence="9 10">
    <name type="scientific">Polymorphum gilvum (strain LMG 25793 / CGMCC 1.9160 / SL003B-26A1)</name>
    <dbReference type="NCBI Taxonomy" id="991905"/>
    <lineage>
        <taxon>Bacteria</taxon>
        <taxon>Pseudomonadati</taxon>
        <taxon>Pseudomonadota</taxon>
        <taxon>Alphaproteobacteria</taxon>
        <taxon>Rhodobacterales</taxon>
        <taxon>Paracoccaceae</taxon>
        <taxon>Polymorphum</taxon>
    </lineage>
</organism>
<evidence type="ECO:0000313" key="9">
    <source>
        <dbReference type="EMBL" id="ADZ72323.1"/>
    </source>
</evidence>
<dbReference type="PANTHER" id="PTHR47036:SF1">
    <property type="entry name" value="COBALT-FACTOR III C(17)-METHYLTRANSFERASE-RELATED"/>
    <property type="match status" value="1"/>
</dbReference>
<dbReference type="InterPro" id="IPR002750">
    <property type="entry name" value="CobE/GbiG_C"/>
</dbReference>
<dbReference type="InterPro" id="IPR051810">
    <property type="entry name" value="Precorrin_MeTrfase"/>
</dbReference>
<feature type="domain" description="Cobalamin synthesis G N-terminal" evidence="8">
    <location>
        <begin position="50"/>
        <end position="129"/>
    </location>
</feature>
<evidence type="ECO:0000259" key="7">
    <source>
        <dbReference type="Pfam" id="PF01890"/>
    </source>
</evidence>
<dbReference type="SUPFAM" id="SSF159672">
    <property type="entry name" value="CbiG N-terminal domain-like"/>
    <property type="match status" value="1"/>
</dbReference>
<dbReference type="RefSeq" id="WP_013654632.1">
    <property type="nucleotide sequence ID" value="NC_015259.1"/>
</dbReference>
<gene>
    <name evidence="9" type="primary">cobJ</name>
    <name evidence="9" type="ordered locus">SL003B_3903</name>
</gene>
<keyword evidence="3 9" id="KW-0489">Methyltransferase</keyword>
<dbReference type="Gene3D" id="3.30.950.10">
    <property type="entry name" value="Methyltransferase, Cobalt-precorrin-4 Transmethylase, Domain 2"/>
    <property type="match status" value="1"/>
</dbReference>
<dbReference type="Gene3D" id="3.30.420.180">
    <property type="entry name" value="CobE/GbiG C-terminal domain"/>
    <property type="match status" value="1"/>
</dbReference>
<evidence type="ECO:0000259" key="6">
    <source>
        <dbReference type="Pfam" id="PF00590"/>
    </source>
</evidence>
<dbReference type="STRING" id="991905.SL003B_3903"/>
<feature type="domain" description="CobE/GbiG C-terminal" evidence="7">
    <location>
        <begin position="210"/>
        <end position="329"/>
    </location>
</feature>
<dbReference type="GO" id="GO:0008168">
    <property type="term" value="F:methyltransferase activity"/>
    <property type="evidence" value="ECO:0007669"/>
    <property type="project" value="UniProtKB-KW"/>
</dbReference>
<evidence type="ECO:0000256" key="4">
    <source>
        <dbReference type="ARBA" id="ARBA00022679"/>
    </source>
</evidence>
<dbReference type="InterPro" id="IPR006363">
    <property type="entry name" value="Cbl_synth_CobJ/CibH_dom"/>
</dbReference>
<dbReference type="EMBL" id="CP002568">
    <property type="protein sequence ID" value="ADZ72323.1"/>
    <property type="molecule type" value="Genomic_DNA"/>
</dbReference>
<dbReference type="InterPro" id="IPR000878">
    <property type="entry name" value="4pyrrol_Mease"/>
</dbReference>
<protein>
    <submittedName>
        <fullName evidence="9">Precorrin-3B C17-methyltransferase domain protein</fullName>
    </submittedName>
</protein>
<dbReference type="NCBIfam" id="TIGR01466">
    <property type="entry name" value="cobJ_cbiH"/>
    <property type="match status" value="1"/>
</dbReference>
<dbReference type="CDD" id="cd11646">
    <property type="entry name" value="Precorrin_3B_C17_MT"/>
    <property type="match status" value="1"/>
</dbReference>
<dbReference type="HOGENOM" id="CLU_009721_2_1_5"/>
<evidence type="ECO:0000256" key="1">
    <source>
        <dbReference type="ARBA" id="ARBA00004953"/>
    </source>
</evidence>
<dbReference type="InterPro" id="IPR035996">
    <property type="entry name" value="4pyrrol_Methylase_sf"/>
</dbReference>
<name>F2J5F3_POLGS</name>
<dbReference type="eggNOG" id="COG2073">
    <property type="taxonomic scope" value="Bacteria"/>
</dbReference>
<dbReference type="Proteomes" id="UP000008130">
    <property type="component" value="Chromosome"/>
</dbReference>
<dbReference type="SUPFAM" id="SSF159664">
    <property type="entry name" value="CobE/GbiG C-terminal domain-like"/>
    <property type="match status" value="1"/>
</dbReference>
<dbReference type="Gene3D" id="3.40.1010.10">
    <property type="entry name" value="Cobalt-precorrin-4 Transmethylase, Domain 1"/>
    <property type="match status" value="1"/>
</dbReference>
<dbReference type="InterPro" id="IPR038029">
    <property type="entry name" value="GbiG_N_sf"/>
</dbReference>
<dbReference type="SUPFAM" id="SSF53790">
    <property type="entry name" value="Tetrapyrrole methylase"/>
    <property type="match status" value="1"/>
</dbReference>
<keyword evidence="2" id="KW-0169">Cobalamin biosynthesis</keyword>
<reference evidence="9 10" key="1">
    <citation type="journal article" date="2011" name="J. Bacteriol.">
        <title>Complete genome sequence of Polymorphum gilvum SL003B-26A1T, a crude oil-degrading bacterium from oil-polluted saline soil.</title>
        <authorList>
            <person name="Li S.G."/>
            <person name="Tang Y.Q."/>
            <person name="Nie Y."/>
            <person name="Cai M."/>
            <person name="Wu X.L."/>
        </authorList>
    </citation>
    <scope>NUCLEOTIDE SEQUENCE [LARGE SCALE GENOMIC DNA]</scope>
    <source>
        <strain evidence="10">LMG 25793 / CGMCC 1.9160 / SL003B-26A1</strain>
    </source>
</reference>
<dbReference type="GO" id="GO:0032259">
    <property type="term" value="P:methylation"/>
    <property type="evidence" value="ECO:0007669"/>
    <property type="project" value="UniProtKB-KW"/>
</dbReference>